<reference evidence="3 4" key="1">
    <citation type="submission" date="2024-06" db="EMBL/GenBank/DDBJ databases">
        <title>Genomic Encyclopedia of Type Strains, Phase IV (KMG-IV): sequencing the most valuable type-strain genomes for metagenomic binning, comparative biology and taxonomic classification.</title>
        <authorList>
            <person name="Goeker M."/>
        </authorList>
    </citation>
    <scope>NUCLEOTIDE SEQUENCE [LARGE SCALE GENOMIC DNA]</scope>
    <source>
        <strain evidence="3 4">DSM 15349</strain>
    </source>
</reference>
<dbReference type="PROSITE" id="PS51257">
    <property type="entry name" value="PROKAR_LIPOPROTEIN"/>
    <property type="match status" value="1"/>
</dbReference>
<evidence type="ECO:0000313" key="3">
    <source>
        <dbReference type="EMBL" id="MET3645048.1"/>
    </source>
</evidence>
<accession>A0ABV2JQF5</accession>
<protein>
    <recommendedName>
        <fullName evidence="5">Lipoprotein</fullName>
    </recommendedName>
</protein>
<dbReference type="EMBL" id="JBEPMK010000006">
    <property type="protein sequence ID" value="MET3645048.1"/>
    <property type="molecule type" value="Genomic_DNA"/>
</dbReference>
<feature type="chain" id="PRO_5045886113" description="Lipoprotein" evidence="2">
    <location>
        <begin position="20"/>
        <end position="125"/>
    </location>
</feature>
<dbReference type="Proteomes" id="UP001549055">
    <property type="component" value="Unassembled WGS sequence"/>
</dbReference>
<dbReference type="RefSeq" id="WP_354281525.1">
    <property type="nucleotide sequence ID" value="NZ_JBEPMK010000006.1"/>
</dbReference>
<proteinExistence type="predicted"/>
<sequence length="125" mass="13692">MKRRGLILLLAATAIFLGACDDREVGHSAASSQVRSSQSSSTTATDIDGTYILEEMDETKTLTISKGQGSLETLEKDGEKEVEQVTVDTAKNQLRIGEDHHTYRLEGDKLTLTEDDGEASIYQKK</sequence>
<evidence type="ECO:0000313" key="4">
    <source>
        <dbReference type="Proteomes" id="UP001549055"/>
    </source>
</evidence>
<keyword evidence="2" id="KW-0732">Signal</keyword>
<comment type="caution">
    <text evidence="3">The sequence shown here is derived from an EMBL/GenBank/DDBJ whole genome shotgun (WGS) entry which is preliminary data.</text>
</comment>
<evidence type="ECO:0000256" key="2">
    <source>
        <dbReference type="SAM" id="SignalP"/>
    </source>
</evidence>
<organism evidence="3 4">
    <name type="scientific">Streptococcus gallinaceus</name>
    <dbReference type="NCBI Taxonomy" id="165758"/>
    <lineage>
        <taxon>Bacteria</taxon>
        <taxon>Bacillati</taxon>
        <taxon>Bacillota</taxon>
        <taxon>Bacilli</taxon>
        <taxon>Lactobacillales</taxon>
        <taxon>Streptococcaceae</taxon>
        <taxon>Streptococcus</taxon>
    </lineage>
</organism>
<name>A0ABV2JQF5_9STRE</name>
<evidence type="ECO:0008006" key="5">
    <source>
        <dbReference type="Google" id="ProtNLM"/>
    </source>
</evidence>
<feature type="region of interest" description="Disordered" evidence="1">
    <location>
        <begin position="27"/>
        <end position="48"/>
    </location>
</feature>
<evidence type="ECO:0000256" key="1">
    <source>
        <dbReference type="SAM" id="MobiDB-lite"/>
    </source>
</evidence>
<dbReference type="InterPro" id="IPR027279">
    <property type="entry name" value="D_amino_pept/lipop_sf"/>
</dbReference>
<feature type="signal peptide" evidence="2">
    <location>
        <begin position="1"/>
        <end position="19"/>
    </location>
</feature>
<keyword evidence="4" id="KW-1185">Reference proteome</keyword>
<feature type="compositionally biased region" description="Low complexity" evidence="1">
    <location>
        <begin position="28"/>
        <end position="45"/>
    </location>
</feature>
<gene>
    <name evidence="3" type="ORF">ABID27_001691</name>
</gene>
<dbReference type="Gene3D" id="2.40.128.50">
    <property type="match status" value="1"/>
</dbReference>